<dbReference type="InterPro" id="IPR011989">
    <property type="entry name" value="ARM-like"/>
</dbReference>
<organism evidence="1">
    <name type="scientific">Medicago truncatula</name>
    <name type="common">Barrel medic</name>
    <name type="synonym">Medicago tribuloides</name>
    <dbReference type="NCBI Taxonomy" id="3880"/>
    <lineage>
        <taxon>Eukaryota</taxon>
        <taxon>Viridiplantae</taxon>
        <taxon>Streptophyta</taxon>
        <taxon>Embryophyta</taxon>
        <taxon>Tracheophyta</taxon>
        <taxon>Spermatophyta</taxon>
        <taxon>Magnoliopsida</taxon>
        <taxon>eudicotyledons</taxon>
        <taxon>Gunneridae</taxon>
        <taxon>Pentapetalae</taxon>
        <taxon>rosids</taxon>
        <taxon>fabids</taxon>
        <taxon>Fabales</taxon>
        <taxon>Fabaceae</taxon>
        <taxon>Papilionoideae</taxon>
        <taxon>50 kb inversion clade</taxon>
        <taxon>NPAAA clade</taxon>
        <taxon>Hologalegina</taxon>
        <taxon>IRL clade</taxon>
        <taxon>Trifolieae</taxon>
        <taxon>Medicago</taxon>
    </lineage>
</organism>
<evidence type="ECO:0000313" key="1">
    <source>
        <dbReference type="EMBL" id="RHN79218.1"/>
    </source>
</evidence>
<dbReference type="EMBL" id="PSQE01000001">
    <property type="protein sequence ID" value="RHN79218.1"/>
    <property type="molecule type" value="Genomic_DNA"/>
</dbReference>
<sequence length="76" mass="8318">MFCHIKLQVNQRFQSSVIDSSCLLGSSSLRTSAHCNQGRRFEAAWVLTNIASGTSKNTKVVIDHGAVPVCESPCFF</sequence>
<dbReference type="Gene3D" id="1.25.10.10">
    <property type="entry name" value="Leucine-rich Repeat Variant"/>
    <property type="match status" value="1"/>
</dbReference>
<reference evidence="1" key="1">
    <citation type="journal article" date="2018" name="Nat. Plants">
        <title>Whole-genome landscape of Medicago truncatula symbiotic genes.</title>
        <authorList>
            <person name="Pecrix Y."/>
            <person name="Gamas P."/>
            <person name="Carrere S."/>
        </authorList>
    </citation>
    <scope>NUCLEOTIDE SEQUENCE</scope>
    <source>
        <tissue evidence="1">Leaves</tissue>
    </source>
</reference>
<gene>
    <name evidence="1" type="ORF">MtrunA17_Chr1g0174801</name>
</gene>
<dbReference type="Proteomes" id="UP000265566">
    <property type="component" value="Chromosome 1"/>
</dbReference>
<proteinExistence type="predicted"/>
<dbReference type="SUPFAM" id="SSF48371">
    <property type="entry name" value="ARM repeat"/>
    <property type="match status" value="1"/>
</dbReference>
<dbReference type="Gramene" id="rna2966">
    <property type="protein sequence ID" value="RHN79218.1"/>
    <property type="gene ID" value="gene2966"/>
</dbReference>
<protein>
    <submittedName>
        <fullName evidence="1">Uncharacterized protein</fullName>
    </submittedName>
</protein>
<dbReference type="AlphaFoldDB" id="A0A396JSK1"/>
<accession>A0A396JSK1</accession>
<comment type="caution">
    <text evidence="1">The sequence shown here is derived from an EMBL/GenBank/DDBJ whole genome shotgun (WGS) entry which is preliminary data.</text>
</comment>
<dbReference type="InterPro" id="IPR016024">
    <property type="entry name" value="ARM-type_fold"/>
</dbReference>
<name>A0A396JSK1_MEDTR</name>